<evidence type="ECO:0000313" key="2">
    <source>
        <dbReference type="Proteomes" id="UP001152888"/>
    </source>
</evidence>
<organism evidence="1 2">
    <name type="scientific">Acanthoscelides obtectus</name>
    <name type="common">Bean weevil</name>
    <name type="synonym">Bruchus obtectus</name>
    <dbReference type="NCBI Taxonomy" id="200917"/>
    <lineage>
        <taxon>Eukaryota</taxon>
        <taxon>Metazoa</taxon>
        <taxon>Ecdysozoa</taxon>
        <taxon>Arthropoda</taxon>
        <taxon>Hexapoda</taxon>
        <taxon>Insecta</taxon>
        <taxon>Pterygota</taxon>
        <taxon>Neoptera</taxon>
        <taxon>Endopterygota</taxon>
        <taxon>Coleoptera</taxon>
        <taxon>Polyphaga</taxon>
        <taxon>Cucujiformia</taxon>
        <taxon>Chrysomeloidea</taxon>
        <taxon>Chrysomelidae</taxon>
        <taxon>Bruchinae</taxon>
        <taxon>Bruchini</taxon>
        <taxon>Acanthoscelides</taxon>
    </lineage>
</organism>
<gene>
    <name evidence="1" type="ORF">ACAOBT_LOCUS36431</name>
</gene>
<reference evidence="1" key="1">
    <citation type="submission" date="2022-03" db="EMBL/GenBank/DDBJ databases">
        <authorList>
            <person name="Sayadi A."/>
        </authorList>
    </citation>
    <scope>NUCLEOTIDE SEQUENCE</scope>
</reference>
<dbReference type="Proteomes" id="UP001152888">
    <property type="component" value="Unassembled WGS sequence"/>
</dbReference>
<evidence type="ECO:0008006" key="3">
    <source>
        <dbReference type="Google" id="ProtNLM"/>
    </source>
</evidence>
<keyword evidence="2" id="KW-1185">Reference proteome</keyword>
<evidence type="ECO:0000313" key="1">
    <source>
        <dbReference type="EMBL" id="CAH2018103.1"/>
    </source>
</evidence>
<name>A0A9P0QE51_ACAOB</name>
<comment type="caution">
    <text evidence="1">The sequence shown here is derived from an EMBL/GenBank/DDBJ whole genome shotgun (WGS) entry which is preliminary data.</text>
</comment>
<proteinExistence type="predicted"/>
<accession>A0A9P0QE51</accession>
<dbReference type="AlphaFoldDB" id="A0A9P0QE51"/>
<protein>
    <recommendedName>
        <fullName evidence="3">PiggyBac transposable element-derived protein domain-containing protein</fullName>
    </recommendedName>
</protein>
<sequence>MIFLLRKYIRVIIKTHSGQKILIPCEPAANAITYRRFFTENAKDPFVDVLKQKDWQDVLDVPKQDDNKQWKLFITKFINIFNMCFPKKFTYTDQLQEVIEELLEVAKTPTHIEPSTSIDHFMSKIPRNDDGKIIRKRCHECYRKNNAKMEPSRYLLYHM</sequence>
<dbReference type="EMBL" id="CAKOFQ010009613">
    <property type="protein sequence ID" value="CAH2018103.1"/>
    <property type="molecule type" value="Genomic_DNA"/>
</dbReference>
<dbReference type="OrthoDB" id="10622361at2759"/>